<organism evidence="1 2">
    <name type="scientific">Allacma fusca</name>
    <dbReference type="NCBI Taxonomy" id="39272"/>
    <lineage>
        <taxon>Eukaryota</taxon>
        <taxon>Metazoa</taxon>
        <taxon>Ecdysozoa</taxon>
        <taxon>Arthropoda</taxon>
        <taxon>Hexapoda</taxon>
        <taxon>Collembola</taxon>
        <taxon>Symphypleona</taxon>
        <taxon>Sminthuridae</taxon>
        <taxon>Allacma</taxon>
    </lineage>
</organism>
<feature type="non-terminal residue" evidence="1">
    <location>
        <position position="1"/>
    </location>
</feature>
<sequence>MSAPVVPGPFVILDVRRPRPMQITSVKFSPASESRPFSQTR</sequence>
<reference evidence="1" key="1">
    <citation type="submission" date="2021-06" db="EMBL/GenBank/DDBJ databases">
        <authorList>
            <person name="Hodson N. C."/>
            <person name="Mongue J. A."/>
            <person name="Jaron S. K."/>
        </authorList>
    </citation>
    <scope>NUCLEOTIDE SEQUENCE</scope>
</reference>
<comment type="caution">
    <text evidence="1">The sequence shown here is derived from an EMBL/GenBank/DDBJ whole genome shotgun (WGS) entry which is preliminary data.</text>
</comment>
<keyword evidence="2" id="KW-1185">Reference proteome</keyword>
<gene>
    <name evidence="1" type="ORF">AFUS01_LOCUS36491</name>
</gene>
<evidence type="ECO:0000313" key="1">
    <source>
        <dbReference type="EMBL" id="CAG7826438.1"/>
    </source>
</evidence>
<accession>A0A8J2PMF1</accession>
<evidence type="ECO:0000313" key="2">
    <source>
        <dbReference type="Proteomes" id="UP000708208"/>
    </source>
</evidence>
<dbReference type="AlphaFoldDB" id="A0A8J2PMF1"/>
<proteinExistence type="predicted"/>
<dbReference type="Proteomes" id="UP000708208">
    <property type="component" value="Unassembled WGS sequence"/>
</dbReference>
<name>A0A8J2PMF1_9HEXA</name>
<protein>
    <submittedName>
        <fullName evidence="1">Uncharacterized protein</fullName>
    </submittedName>
</protein>
<dbReference type="EMBL" id="CAJVCH010539783">
    <property type="protein sequence ID" value="CAG7826438.1"/>
    <property type="molecule type" value="Genomic_DNA"/>
</dbReference>